<dbReference type="CDD" id="cd13733">
    <property type="entry name" value="SPRY_PRY_C-I_1"/>
    <property type="match status" value="1"/>
</dbReference>
<reference evidence="2 3" key="1">
    <citation type="submission" date="2019-01" db="EMBL/GenBank/DDBJ databases">
        <title>Genome Assembly of Collichthys lucidus.</title>
        <authorList>
            <person name="Cai M."/>
            <person name="Xiao S."/>
        </authorList>
    </citation>
    <scope>NUCLEOTIDE SEQUENCE [LARGE SCALE GENOMIC DNA]</scope>
    <source>
        <strain evidence="2">JT15FE1705JMU</strain>
        <tissue evidence="2">Muscle</tissue>
    </source>
</reference>
<dbReference type="EMBL" id="CM014099">
    <property type="protein sequence ID" value="TKS90819.1"/>
    <property type="molecule type" value="Genomic_DNA"/>
</dbReference>
<dbReference type="Pfam" id="PF00622">
    <property type="entry name" value="SPRY"/>
    <property type="match status" value="2"/>
</dbReference>
<protein>
    <submittedName>
        <fullName evidence="2">E3 ubiquitin-protein ligase TRIM39</fullName>
    </submittedName>
</protein>
<keyword evidence="3" id="KW-1185">Reference proteome</keyword>
<dbReference type="SMART" id="SM00589">
    <property type="entry name" value="PRY"/>
    <property type="match status" value="4"/>
</dbReference>
<dbReference type="Pfam" id="PF13765">
    <property type="entry name" value="PRY"/>
    <property type="match status" value="4"/>
</dbReference>
<evidence type="ECO:0000259" key="1">
    <source>
        <dbReference type="PROSITE" id="PS50188"/>
    </source>
</evidence>
<organism evidence="2 3">
    <name type="scientific">Collichthys lucidus</name>
    <name type="common">Big head croaker</name>
    <name type="synonym">Sciaena lucida</name>
    <dbReference type="NCBI Taxonomy" id="240159"/>
    <lineage>
        <taxon>Eukaryota</taxon>
        <taxon>Metazoa</taxon>
        <taxon>Chordata</taxon>
        <taxon>Craniata</taxon>
        <taxon>Vertebrata</taxon>
        <taxon>Euteleostomi</taxon>
        <taxon>Actinopterygii</taxon>
        <taxon>Neopterygii</taxon>
        <taxon>Teleostei</taxon>
        <taxon>Neoteleostei</taxon>
        <taxon>Acanthomorphata</taxon>
        <taxon>Eupercaria</taxon>
        <taxon>Sciaenidae</taxon>
        <taxon>Collichthys</taxon>
    </lineage>
</organism>
<dbReference type="InterPro" id="IPR001870">
    <property type="entry name" value="B30.2/SPRY"/>
</dbReference>
<dbReference type="InterPro" id="IPR006574">
    <property type="entry name" value="PRY"/>
</dbReference>
<name>A0A4U5VQX0_COLLU</name>
<dbReference type="InterPro" id="IPR050143">
    <property type="entry name" value="TRIM/RBCC"/>
</dbReference>
<dbReference type="AlphaFoldDB" id="A0A4U5VQX0"/>
<dbReference type="InterPro" id="IPR013320">
    <property type="entry name" value="ConA-like_dom_sf"/>
</dbReference>
<accession>A0A4U5VQX0</accession>
<dbReference type="InterPro" id="IPR003877">
    <property type="entry name" value="SPRY_dom"/>
</dbReference>
<evidence type="ECO:0000313" key="3">
    <source>
        <dbReference type="Proteomes" id="UP000298787"/>
    </source>
</evidence>
<gene>
    <name evidence="2" type="ORF">D9C73_024952</name>
</gene>
<dbReference type="SUPFAM" id="SSF49899">
    <property type="entry name" value="Concanavalin A-like lectins/glucanases"/>
    <property type="match status" value="4"/>
</dbReference>
<dbReference type="PROSITE" id="PS50188">
    <property type="entry name" value="B302_SPRY"/>
    <property type="match status" value="3"/>
</dbReference>
<dbReference type="PANTHER" id="PTHR24103">
    <property type="entry name" value="E3 UBIQUITIN-PROTEIN LIGASE TRIM"/>
    <property type="match status" value="1"/>
</dbReference>
<feature type="domain" description="B30.2/SPRY" evidence="1">
    <location>
        <begin position="72"/>
        <end position="188"/>
    </location>
</feature>
<dbReference type="SMART" id="SM00449">
    <property type="entry name" value="SPRY"/>
    <property type="match status" value="1"/>
</dbReference>
<dbReference type="FunFam" id="2.60.120.920:FF:000004">
    <property type="entry name" value="Butyrophilin subfamily 1 member A1"/>
    <property type="match status" value="1"/>
</dbReference>
<dbReference type="Gene3D" id="2.60.120.920">
    <property type="match status" value="4"/>
</dbReference>
<dbReference type="Proteomes" id="UP000298787">
    <property type="component" value="Chromosome 22"/>
</dbReference>
<dbReference type="PRINTS" id="PR01407">
    <property type="entry name" value="BUTYPHLNCDUF"/>
</dbReference>
<dbReference type="InterPro" id="IPR003879">
    <property type="entry name" value="Butyrophylin_SPRY"/>
</dbReference>
<feature type="domain" description="B30.2/SPRY" evidence="1">
    <location>
        <begin position="531"/>
        <end position="727"/>
    </location>
</feature>
<dbReference type="STRING" id="240159.A0A4U5VQX0"/>
<sequence>MELKELNLFRKLTFKGSGHYGHTKLSNTNRRPLLQLLLKPATKDWTNTGVHSDLSFKTVRDAVTQLKHRVDEVMEELPEIKIKRMREHAVDLTFDPDTAYCSLVISQDRKQVIDGDTEQSLPKYRKRFEVCPEVLTKEGFTTGKFYYEVQVEGSTKWVVGVVRESVNRKMDAPQSVKSGYWTIGLDEGMYSAYKSANHSDDLTLKAKLEKAVRDAVTQLKHRVDEVMEELPEIKMKRMREHAVDLTFDPDTAFCSLVISQDGKQVIDGGTKQSLPNNPRRFAWFPEVLTKEGFTTGKFYYEVQVEGSTRWITGVVRESVDRKEGIFRFAENGYWTIGLKEGIYSACRSILQRHKITLKAKLEKAVRDAVTQLKHRVDEVMEELPEIKMKRMREHAVDLTFDPDTAFCSLVISQDGKQVIDGGTKQSLPNNPRRFAWFPEVLTKEGFTTGKFYYEVQVEGSTRWITGVVRESVDRKEGIFRFAENGYWTIGLKEGIYSACRSILQRHKITLKAKLEKTVRDAVTQLKHRVDEVMEELPEIKMKRMREHAVDLTFDPDTANCSLVISQAGKQVIAGGTKQSLPNNPRRFEVFPEVLTKEGFTTGKFYYEVQVEGSTRWITGVVRESVDRKEGIFRLAENGYWTIGLKEGIYSACRSILQRHKITLKEKLEKVGIFVDYNKGVVSFYDVISKSHIYSFTGCHFTEKLYPFFHLQPNRNQTNPAHLIITPVTQAH</sequence>
<proteinExistence type="predicted"/>
<evidence type="ECO:0000313" key="2">
    <source>
        <dbReference type="EMBL" id="TKS90819.1"/>
    </source>
</evidence>
<feature type="domain" description="B30.2/SPRY" evidence="1">
    <location>
        <begin position="225"/>
        <end position="428"/>
    </location>
</feature>
<dbReference type="InterPro" id="IPR043136">
    <property type="entry name" value="B30.2/SPRY_sf"/>
</dbReference>